<feature type="region of interest" description="Disordered" evidence="2">
    <location>
        <begin position="300"/>
        <end position="322"/>
    </location>
</feature>
<dbReference type="OrthoDB" id="5560525at2759"/>
<evidence type="ECO:0000259" key="3">
    <source>
        <dbReference type="Pfam" id="PF06428"/>
    </source>
</evidence>
<dbReference type="AlphaFoldDB" id="A0A1R1PYY6"/>
<dbReference type="SUPFAM" id="SSF144284">
    <property type="entry name" value="Sec2 N-terminal region"/>
    <property type="match status" value="1"/>
</dbReference>
<feature type="region of interest" description="Disordered" evidence="2">
    <location>
        <begin position="791"/>
        <end position="814"/>
    </location>
</feature>
<feature type="compositionally biased region" description="Basic and acidic residues" evidence="2">
    <location>
        <begin position="231"/>
        <end position="240"/>
    </location>
</feature>
<sequence>MSKIKRYNTIRSVGGERSISNGSIKNQIISKKVIEEESVSQITHKNKKSGYVATDTNPQTIEHDVRLNEDAEYIELREQRGVNVIPGHILQEKSFSDPTIAVGVDPYLGPNYSMDYINPGSSTDNTGINPILKVEKIDKDTKRVISNEQSYSSANSLTLDTTEIITRNYNALNFDTKSVNFPEESKVDSEKLAIDVSHQKQVRARATSRGVTPLKIKYFMRSTKGFTGKPSSKEHMKENSDADSTAAVRSEKTLDYTNKQEDIVMNLRTPSTSTELDACSHGFNQLGKPDSEIIFSESEGATDTQNTYPVENPSFCDTLPRVKPQEKDNDVRFLEIEDTDMLFDENQNKTKAVDSHQPINDKTEGFKDIYADFAGNNKVKDEEEDVIGNELIKPSTEHKNSKEGAQYYPDHRESATMGNSAVERMKNELIPMKIDSAMSTSHVTAVDKIFPTDNEMPPIRDKPVLSVNTDEVGVFDAKSLSENIFLSNFEITPVNFELSVNSSIKNVKVSQENIASASRFEKVDSDDEHMLGEFRTNLPSMVPVTDTMHAEVRDSMNSEKENTDVDSTAGRITTRLTKVRSTDQNESIAGNSLEVDVTTSEASLKNKTGTAYNQTMQNNNIVGVSSGTVYLDDNLTETHLKVLEDSPLSGHHSLQEKQTQPASIDTTTVHENERETERETDTEDSDVKESTISAPDVNGEENMSKDINTENVSVSFDDQSEVRVDAEPANNKNSPIKSVPEPSPTKSTKHRVEDVLQTSESHTSQPVGNDNIFINPSDSENENLYLEQLHNKTKSETRPKKPLAPPDIKPAKNKKRGFFNLNFNLLYGENSDGGTDETNSNLKTKEAGVLDSSASPHYQSFKEARKTNTHAHADIKKYRKEVISLRNEVMALKEKLNASKKSEEKAHTDLELVKVETDGLKKQVKELTTAKIGIENELEDLTQSLFSEANKMVAEEKKNSYELEQVNISLLQKVKTLEAYISEAQTLKNSLPQISTTSKTTKTDILTLSSSSTPRYQN</sequence>
<feature type="region of interest" description="Disordered" evidence="2">
    <location>
        <begin position="226"/>
        <end position="252"/>
    </location>
</feature>
<dbReference type="EMBL" id="LSSK01000013">
    <property type="protein sequence ID" value="OMH86151.1"/>
    <property type="molecule type" value="Genomic_DNA"/>
</dbReference>
<reference evidence="5" key="1">
    <citation type="submission" date="2017-01" db="EMBL/GenBank/DDBJ databases">
        <authorList>
            <person name="Wang Y."/>
            <person name="White M."/>
            <person name="Kvist S."/>
            <person name="Moncalvo J.-M."/>
        </authorList>
    </citation>
    <scope>NUCLEOTIDE SEQUENCE [LARGE SCALE GENOMIC DNA]</scope>
    <source>
        <strain evidence="5">COL-18-3</strain>
    </source>
</reference>
<feature type="domain" description="GDP/GTP exchange factor Sec2 N-terminal" evidence="3">
    <location>
        <begin position="867"/>
        <end position="985"/>
    </location>
</feature>
<proteinExistence type="predicted"/>
<accession>A0A1R1PYY6</accession>
<dbReference type="Gene3D" id="6.10.140.910">
    <property type="match status" value="1"/>
</dbReference>
<keyword evidence="1" id="KW-0175">Coiled coil</keyword>
<evidence type="ECO:0000256" key="1">
    <source>
        <dbReference type="SAM" id="Coils"/>
    </source>
</evidence>
<organism evidence="4 5">
    <name type="scientific">Zancudomyces culisetae</name>
    <name type="common">Gut fungus</name>
    <name type="synonym">Smittium culisetae</name>
    <dbReference type="NCBI Taxonomy" id="1213189"/>
    <lineage>
        <taxon>Eukaryota</taxon>
        <taxon>Fungi</taxon>
        <taxon>Fungi incertae sedis</taxon>
        <taxon>Zoopagomycota</taxon>
        <taxon>Kickxellomycotina</taxon>
        <taxon>Harpellomycetes</taxon>
        <taxon>Harpellales</taxon>
        <taxon>Legeriomycetaceae</taxon>
        <taxon>Zancudomyces</taxon>
    </lineage>
</organism>
<dbReference type="Proteomes" id="UP000188320">
    <property type="component" value="Unassembled WGS sequence"/>
</dbReference>
<feature type="compositionally biased region" description="Basic and acidic residues" evidence="2">
    <location>
        <begin position="668"/>
        <end position="689"/>
    </location>
</feature>
<comment type="caution">
    <text evidence="4">The sequence shown here is derived from an EMBL/GenBank/DDBJ whole genome shotgun (WGS) entry which is preliminary data.</text>
</comment>
<name>A0A1R1PYY6_ZANCU</name>
<evidence type="ECO:0000256" key="2">
    <source>
        <dbReference type="SAM" id="MobiDB-lite"/>
    </source>
</evidence>
<keyword evidence="5" id="KW-1185">Reference proteome</keyword>
<protein>
    <recommendedName>
        <fullName evidence="3">GDP/GTP exchange factor Sec2 N-terminal domain-containing protein</fullName>
    </recommendedName>
</protein>
<feature type="compositionally biased region" description="Polar residues" evidence="2">
    <location>
        <begin position="300"/>
        <end position="309"/>
    </location>
</feature>
<feature type="compositionally biased region" description="Polar residues" evidence="2">
    <location>
        <begin position="656"/>
        <end position="665"/>
    </location>
</feature>
<gene>
    <name evidence="4" type="ORF">AX774_g292</name>
</gene>
<feature type="coiled-coil region" evidence="1">
    <location>
        <begin position="875"/>
        <end position="944"/>
    </location>
</feature>
<dbReference type="InterPro" id="IPR009449">
    <property type="entry name" value="Sec2_N"/>
</dbReference>
<dbReference type="Pfam" id="PF06428">
    <property type="entry name" value="Sec2p"/>
    <property type="match status" value="1"/>
</dbReference>
<evidence type="ECO:0000313" key="5">
    <source>
        <dbReference type="Proteomes" id="UP000188320"/>
    </source>
</evidence>
<feature type="region of interest" description="Disordered" evidence="2">
    <location>
        <begin position="648"/>
        <end position="751"/>
    </location>
</feature>
<evidence type="ECO:0000313" key="4">
    <source>
        <dbReference type="EMBL" id="OMH86151.1"/>
    </source>
</evidence>